<name>A0A3B0N743_THEAN</name>
<dbReference type="EMBL" id="UIVS01000003">
    <property type="protein sequence ID" value="SVP92847.1"/>
    <property type="molecule type" value="Genomic_DNA"/>
</dbReference>
<evidence type="ECO:0000313" key="3">
    <source>
        <dbReference type="EMBL" id="SVP93649.1"/>
    </source>
</evidence>
<evidence type="ECO:0000313" key="2">
    <source>
        <dbReference type="EMBL" id="SVP92847.1"/>
    </source>
</evidence>
<proteinExistence type="predicted"/>
<accession>A0A3B0N743</accession>
<dbReference type="VEuPathDB" id="PiroplasmaDB:TA04945"/>
<reference evidence="3" key="1">
    <citation type="submission" date="2018-07" db="EMBL/GenBank/DDBJ databases">
        <authorList>
            <person name="Quirk P.G."/>
            <person name="Krulwich T.A."/>
        </authorList>
    </citation>
    <scope>NUCLEOTIDE SEQUENCE</scope>
    <source>
        <strain evidence="3">Anand</strain>
    </source>
</reference>
<gene>
    <name evidence="3" type="ORF">TAT_000264200</name>
    <name evidence="2" type="ORF">TAV_000264500</name>
</gene>
<evidence type="ECO:0000256" key="1">
    <source>
        <dbReference type="SAM" id="MobiDB-lite"/>
    </source>
</evidence>
<dbReference type="EMBL" id="UIVT01000003">
    <property type="protein sequence ID" value="SVP93649.1"/>
    <property type="molecule type" value="Genomic_DNA"/>
</dbReference>
<protein>
    <submittedName>
        <fullName evidence="3">Uncharacterized protein</fullName>
    </submittedName>
</protein>
<sequence length="323" mass="37064">MDVGDKKYLLRFPPFRSQEWLEENKTLKAVEPSLCDVSIQPRGLLNYSHVKAYEIKANSVRKEIRNALFRQALFKIQNIEVISYKYCKNDRLLTDISKTDKPFHLLGFLRSKKDNPLLSEEIWTVDRCGAPQKYRVNSNTFKLKIVNRFLKKFLSNKGEDDSESFTSAHLGEENNFYYNEELKQWVVRGEEDKVRESLNTSPPPMMGKDLNFEPSVPPTVQTNANGTDGTEAHSPENHPFCQAGPNHLPRRVFKSSQLYTNIPGMNVIETKPAAGPFLNMPQSCQSQFIPSKDDFDASLVNDAYADLMKENNVTNDNMEEEKK</sequence>
<feature type="region of interest" description="Disordered" evidence="1">
    <location>
        <begin position="223"/>
        <end position="247"/>
    </location>
</feature>
<dbReference type="AlphaFoldDB" id="A0A3B0N743"/>
<organism evidence="3">
    <name type="scientific">Theileria annulata</name>
    <dbReference type="NCBI Taxonomy" id="5874"/>
    <lineage>
        <taxon>Eukaryota</taxon>
        <taxon>Sar</taxon>
        <taxon>Alveolata</taxon>
        <taxon>Apicomplexa</taxon>
        <taxon>Aconoidasida</taxon>
        <taxon>Piroplasmida</taxon>
        <taxon>Theileriidae</taxon>
        <taxon>Theileria</taxon>
    </lineage>
</organism>